<organism evidence="1 2">
    <name type="scientific">Candidatus Clostridium helianthi</name>
    <dbReference type="NCBI Taxonomy" id="3381660"/>
    <lineage>
        <taxon>Bacteria</taxon>
        <taxon>Bacillati</taxon>
        <taxon>Bacillota</taxon>
        <taxon>Clostridia</taxon>
        <taxon>Eubacteriales</taxon>
        <taxon>Clostridiaceae</taxon>
        <taxon>Clostridium</taxon>
    </lineage>
</organism>
<protein>
    <recommendedName>
        <fullName evidence="3">AAA-like domain protein</fullName>
    </recommendedName>
</protein>
<evidence type="ECO:0000313" key="1">
    <source>
        <dbReference type="EMBL" id="MFL0167623.1"/>
    </source>
</evidence>
<evidence type="ECO:0000313" key="2">
    <source>
        <dbReference type="Proteomes" id="UP001623600"/>
    </source>
</evidence>
<dbReference type="RefSeq" id="WP_406762373.1">
    <property type="nucleotide sequence ID" value="NZ_JBJIAB010000037.1"/>
</dbReference>
<keyword evidence="2" id="KW-1185">Reference proteome</keyword>
<reference evidence="1 2" key="1">
    <citation type="submission" date="2024-11" db="EMBL/GenBank/DDBJ databases">
        <authorList>
            <person name="Heng Y.C."/>
            <person name="Lim A.C.H."/>
            <person name="Lee J.K.Y."/>
            <person name="Kittelmann S."/>
        </authorList>
    </citation>
    <scope>NUCLEOTIDE SEQUENCE [LARGE SCALE GENOMIC DNA]</scope>
    <source>
        <strain evidence="1 2">WILCCON 0112</strain>
    </source>
</reference>
<dbReference type="Proteomes" id="UP001623600">
    <property type="component" value="Unassembled WGS sequence"/>
</dbReference>
<accession>A0ABW8S9U0</accession>
<evidence type="ECO:0008006" key="3">
    <source>
        <dbReference type="Google" id="ProtNLM"/>
    </source>
</evidence>
<name>A0ABW8S9U0_9CLOT</name>
<sequence>MKGLKIIPHSTLDNTNIKDLVKALHNPMRYIERYNFDCLDKLLEEGKSVPVKKLFRRGSIKKLLKEKEDTDLLVLQNTFIYEIQITKENIEFLLLNRDLNKVKKIYSKYIDKIKFNDNIVDYQIPINNDVSVAEMVNREHFMFSLKTTNRSLEPLKYILDLKRNLKEDEMFIYQVIIEPLNTDWWTTYTKAYKSFKDGKMPKKFQLKLKDIFNIFGNITLDLALELLYCFEEIIFGTDGVEKIDTTDDDVSVMKREKGLSNSTIRKGTEKGFETAIRGIVYSKSEARREFLLEQFSNCFGCMDLDNNLVMRKIKNTKDNMKRIANRELFWNPINDSKFILSVSELEHFLQLPQVTLQKELGIERLDFAEIKLAKELLEGYIPIGHIYGGKGIAYWSKIKDLLCLSKAIVAVKGAGKSKYFENYVYNAYKGGDCVVYFDYIENNQNALEVAKHIPKNDVITLDLSKGFTFDYPELDINTIPKDDEYNRNIKRFASDYCMLMEKFINTINTGDAQPLTANMRNILIAACSLTFLAGFTDMYSIYKVLTNYRFRYTVVKKVKEMKIYHDDDFRFEVMKSLDVMADSKKGSKTTNTVIGTNDKADRVLDRFNALLRDSRTEEMLLGIDRNNVNFVNIFEQNKVVLVLMPEDYFTDYELKDIVMTYFLSRMKLAGQKRAALIKDREKRKVVHIMLDEIHQLDNSTSLMIKNIAEDRKFRTTYVFTCQFLKQFGRLWDAVKGTGCNFMLLAGCEKENFTLLKEEIGFNFELNDLIKMPAFHSLNIVRGREKTITTFMSKLPEELK</sequence>
<proteinExistence type="predicted"/>
<comment type="caution">
    <text evidence="1">The sequence shown here is derived from an EMBL/GenBank/DDBJ whole genome shotgun (WGS) entry which is preliminary data.</text>
</comment>
<dbReference type="EMBL" id="JBJIAB010000037">
    <property type="protein sequence ID" value="MFL0167623.1"/>
    <property type="molecule type" value="Genomic_DNA"/>
</dbReference>
<gene>
    <name evidence="1" type="ORF">ACJDTP_21355</name>
</gene>